<evidence type="ECO:0000313" key="2">
    <source>
        <dbReference type="EMBL" id="KAB3535761.1"/>
    </source>
</evidence>
<dbReference type="Pfam" id="PF02645">
    <property type="entry name" value="DegV"/>
    <property type="match status" value="1"/>
</dbReference>
<dbReference type="EMBL" id="WBZC01000015">
    <property type="protein sequence ID" value="KAB3535761.1"/>
    <property type="molecule type" value="Genomic_DNA"/>
</dbReference>
<comment type="caution">
    <text evidence="2">The sequence shown here is derived from an EMBL/GenBank/DDBJ whole genome shotgun (WGS) entry which is preliminary data.</text>
</comment>
<dbReference type="Gene3D" id="2.20.28.50">
    <property type="entry name" value="degv family protein"/>
    <property type="match status" value="1"/>
</dbReference>
<dbReference type="PANTHER" id="PTHR33434">
    <property type="entry name" value="DEGV DOMAIN-CONTAINING PROTEIN DR_1986-RELATED"/>
    <property type="match status" value="1"/>
</dbReference>
<keyword evidence="1" id="KW-0446">Lipid-binding</keyword>
<sequence length="285" mass="32024">MGIKVLTDSTSYIDELTKQQLDIRIIPLRVEFPDQTFKETELNNESFYEMMDKKGIPKSSQPSVGDFYCEMEKVIKEGHELVCFFLSSDMSGTYYTANLAKDMVLDNYPDAKIEVIDSRSNCMQLGFVAIEAAKAGKENKPLEEVVKIAKANIKKSRFLFIPDNLKYLEKGGRIGRANAIIGNLLKIIPILTVENGVTSIFKKVRTKKKAVITIVDQVIKDIKSYGLGNIVIHHINCKDEAFEVVKELKKFIDVNIKIQDIGPVIGLHVGPGAIGVVYYTKEDLR</sequence>
<keyword evidence="3" id="KW-1185">Reference proteome</keyword>
<dbReference type="InterPro" id="IPR043168">
    <property type="entry name" value="DegV_C"/>
</dbReference>
<reference evidence="2 3" key="1">
    <citation type="submission" date="2019-10" db="EMBL/GenBank/DDBJ databases">
        <title>Alkaliphilus serpentinus sp. nov. and Alkaliphilus pronyensis sp. nov., two novel anaerobic alkaliphilic species isolated from the serpentinized-hosted hydrothermal field of the Prony Bay (New Caledonia).</title>
        <authorList>
            <person name="Postec A."/>
        </authorList>
    </citation>
    <scope>NUCLEOTIDE SEQUENCE [LARGE SCALE GENOMIC DNA]</scope>
    <source>
        <strain evidence="2 3">LacV</strain>
    </source>
</reference>
<dbReference type="PANTHER" id="PTHR33434:SF2">
    <property type="entry name" value="FATTY ACID-BINDING PROTEIN TM_1468"/>
    <property type="match status" value="1"/>
</dbReference>
<dbReference type="PROSITE" id="PS51482">
    <property type="entry name" value="DEGV"/>
    <property type="match status" value="1"/>
</dbReference>
<protein>
    <submittedName>
        <fullName evidence="2">DegV family protein</fullName>
    </submittedName>
</protein>
<dbReference type="NCBIfam" id="TIGR00762">
    <property type="entry name" value="DegV"/>
    <property type="match status" value="1"/>
</dbReference>
<accession>A0A6I0FHW7</accession>
<dbReference type="Proteomes" id="UP000432715">
    <property type="component" value="Unassembled WGS sequence"/>
</dbReference>
<gene>
    <name evidence="2" type="ORF">F8154_05535</name>
</gene>
<dbReference type="AlphaFoldDB" id="A0A6I0FHW7"/>
<name>A0A6I0FHW7_9FIRM</name>
<dbReference type="SUPFAM" id="SSF82549">
    <property type="entry name" value="DAK1/DegV-like"/>
    <property type="match status" value="1"/>
</dbReference>
<dbReference type="Gene3D" id="3.30.1180.10">
    <property type="match status" value="1"/>
</dbReference>
<dbReference type="InterPro" id="IPR003797">
    <property type="entry name" value="DegV"/>
</dbReference>
<dbReference type="GO" id="GO:0008289">
    <property type="term" value="F:lipid binding"/>
    <property type="evidence" value="ECO:0007669"/>
    <property type="project" value="UniProtKB-KW"/>
</dbReference>
<evidence type="ECO:0000313" key="3">
    <source>
        <dbReference type="Proteomes" id="UP000432715"/>
    </source>
</evidence>
<dbReference type="RefSeq" id="WP_151860608.1">
    <property type="nucleotide sequence ID" value="NZ_WBZC01000015.1"/>
</dbReference>
<dbReference type="Gene3D" id="3.40.50.10440">
    <property type="entry name" value="Dihydroxyacetone kinase, domain 1"/>
    <property type="match status" value="1"/>
</dbReference>
<organism evidence="2 3">
    <name type="scientific">Alkaliphilus pronyensis</name>
    <dbReference type="NCBI Taxonomy" id="1482732"/>
    <lineage>
        <taxon>Bacteria</taxon>
        <taxon>Bacillati</taxon>
        <taxon>Bacillota</taxon>
        <taxon>Clostridia</taxon>
        <taxon>Peptostreptococcales</taxon>
        <taxon>Natronincolaceae</taxon>
        <taxon>Alkaliphilus</taxon>
    </lineage>
</organism>
<evidence type="ECO:0000256" key="1">
    <source>
        <dbReference type="ARBA" id="ARBA00023121"/>
    </source>
</evidence>
<dbReference type="OrthoDB" id="9780216at2"/>
<dbReference type="InterPro" id="IPR050270">
    <property type="entry name" value="DegV_domain_contain"/>
</dbReference>
<proteinExistence type="predicted"/>